<dbReference type="Pfam" id="PF13443">
    <property type="entry name" value="HTH_26"/>
    <property type="match status" value="1"/>
</dbReference>
<dbReference type="AlphaFoldDB" id="A0A9W3SEX5"/>
<organism evidence="2 3">
    <name type="scientific">Bacillus thuringiensis</name>
    <dbReference type="NCBI Taxonomy" id="1428"/>
    <lineage>
        <taxon>Bacteria</taxon>
        <taxon>Bacillati</taxon>
        <taxon>Bacillota</taxon>
        <taxon>Bacilli</taxon>
        <taxon>Bacillales</taxon>
        <taxon>Bacillaceae</taxon>
        <taxon>Bacillus</taxon>
        <taxon>Bacillus cereus group</taxon>
    </lineage>
</organism>
<sequence length="73" mass="8298">MRSELKQILDTKGIKYTHVAKQAKISNSAMTNLLKGGLPTLPVAYRIARVLEMRLEDIWIEETEDIGSVKKKK</sequence>
<dbReference type="EMBL" id="CP015350">
    <property type="protein sequence ID" value="ANS49375.1"/>
    <property type="molecule type" value="Genomic_DNA"/>
</dbReference>
<name>A0A9W3SEX5_BACTU</name>
<dbReference type="SUPFAM" id="SSF47413">
    <property type="entry name" value="lambda repressor-like DNA-binding domains"/>
    <property type="match status" value="1"/>
</dbReference>
<feature type="domain" description="HTH cro/C1-type" evidence="1">
    <location>
        <begin position="19"/>
        <end position="58"/>
    </location>
</feature>
<dbReference type="Gene3D" id="1.10.260.40">
    <property type="entry name" value="lambda repressor-like DNA-binding domains"/>
    <property type="match status" value="1"/>
</dbReference>
<dbReference type="PROSITE" id="PS50943">
    <property type="entry name" value="HTH_CROC1"/>
    <property type="match status" value="1"/>
</dbReference>
<evidence type="ECO:0000313" key="2">
    <source>
        <dbReference type="EMBL" id="ANS49375.1"/>
    </source>
</evidence>
<protein>
    <recommendedName>
        <fullName evidence="1">HTH cro/C1-type domain-containing protein</fullName>
    </recommendedName>
</protein>
<reference evidence="2 3" key="1">
    <citation type="submission" date="2016-04" db="EMBL/GenBank/DDBJ databases">
        <title>High quality genome of the nematocidal Bacillus thuringiensis MYBT18246.</title>
        <authorList>
            <person name="Hollensteiner J."/>
            <person name="Poehlein A."/>
            <person name="Sproeer C."/>
            <person name="Bunk B."/>
            <person name="Rosenstiel P."/>
            <person name="Schulenburg H."/>
            <person name="Liesegang H."/>
        </authorList>
    </citation>
    <scope>NUCLEOTIDE SEQUENCE [LARGE SCALE GENOMIC DNA]</scope>
    <source>
        <strain evidence="2 3">MYBT18246</strain>
    </source>
</reference>
<dbReference type="GO" id="GO:0003677">
    <property type="term" value="F:DNA binding"/>
    <property type="evidence" value="ECO:0007669"/>
    <property type="project" value="InterPro"/>
</dbReference>
<evidence type="ECO:0000259" key="1">
    <source>
        <dbReference type="PROSITE" id="PS50943"/>
    </source>
</evidence>
<dbReference type="InterPro" id="IPR010982">
    <property type="entry name" value="Lambda_DNA-bd_dom_sf"/>
</dbReference>
<evidence type="ECO:0000313" key="3">
    <source>
        <dbReference type="Proteomes" id="UP000092743"/>
    </source>
</evidence>
<dbReference type="CDD" id="cd00093">
    <property type="entry name" value="HTH_XRE"/>
    <property type="match status" value="1"/>
</dbReference>
<dbReference type="Proteomes" id="UP000092743">
    <property type="component" value="Chromosome"/>
</dbReference>
<dbReference type="InterPro" id="IPR001387">
    <property type="entry name" value="Cro/C1-type_HTH"/>
</dbReference>
<gene>
    <name evidence="2" type="ORF">BT246_40290</name>
</gene>
<proteinExistence type="predicted"/>
<dbReference type="RefSeq" id="WP_065484876.1">
    <property type="nucleotide sequence ID" value="NZ_CP015350.1"/>
</dbReference>
<dbReference type="SMART" id="SM00530">
    <property type="entry name" value="HTH_XRE"/>
    <property type="match status" value="1"/>
</dbReference>
<accession>A0A9W3SEX5</accession>